<gene>
    <name evidence="4" type="ORF">BQ4739_LOCUS6540</name>
</gene>
<evidence type="ECO:0000256" key="1">
    <source>
        <dbReference type="PROSITE-ProRule" id="PRU10141"/>
    </source>
</evidence>
<evidence type="ECO:0000313" key="4">
    <source>
        <dbReference type="EMBL" id="SZX66099.1"/>
    </source>
</evidence>
<dbReference type="SUPFAM" id="SSF56112">
    <property type="entry name" value="Protein kinase-like (PK-like)"/>
    <property type="match status" value="1"/>
</dbReference>
<dbReference type="AlphaFoldDB" id="A0A383VMQ4"/>
<keyword evidence="1" id="KW-0547">Nucleotide-binding</keyword>
<keyword evidence="1" id="KW-0067">ATP-binding</keyword>
<dbReference type="EMBL" id="FNXT01000686">
    <property type="protein sequence ID" value="SZX66099.1"/>
    <property type="molecule type" value="Genomic_DNA"/>
</dbReference>
<evidence type="ECO:0000259" key="3">
    <source>
        <dbReference type="PROSITE" id="PS50011"/>
    </source>
</evidence>
<name>A0A383VMQ4_TETOB</name>
<reference evidence="4 5" key="1">
    <citation type="submission" date="2016-10" db="EMBL/GenBank/DDBJ databases">
        <authorList>
            <person name="Cai Z."/>
        </authorList>
    </citation>
    <scope>NUCLEOTIDE SEQUENCE [LARGE SCALE GENOMIC DNA]</scope>
</reference>
<dbReference type="Gene3D" id="1.10.510.10">
    <property type="entry name" value="Transferase(Phosphotransferase) domain 1"/>
    <property type="match status" value="1"/>
</dbReference>
<keyword evidence="5" id="KW-1185">Reference proteome</keyword>
<feature type="region of interest" description="Disordered" evidence="2">
    <location>
        <begin position="290"/>
        <end position="316"/>
    </location>
</feature>
<dbReference type="PROSITE" id="PS00107">
    <property type="entry name" value="PROTEIN_KINASE_ATP"/>
    <property type="match status" value="1"/>
</dbReference>
<dbReference type="InterPro" id="IPR017441">
    <property type="entry name" value="Protein_kinase_ATP_BS"/>
</dbReference>
<dbReference type="InterPro" id="IPR011009">
    <property type="entry name" value="Kinase-like_dom_sf"/>
</dbReference>
<sequence>MAFALQGRDQSLVALGCRKRYIRGPRRADALVGASGPAGSGRPHQSGTQQQRQQKQPLLAEQLWFDEERILVDESFEAAEGAQLSPHLKVAKHVGSGTSADVYKLQGDGKQPELVLKMAKPVPGLRRAFQREWMLGRRLNAVAAAASELNMIIHTGPAVVSEDKKGQLVFRGTVLEGINGKSLDSRLEKDASFCDVDFIMMMLQQVLTALHKAEALVGFQHGDLRISNIMEHSTDPEALQALRDDAQTWQAQGFVSAESAALAKGLLTFKILDFGHSKINERQARSYLKLSSPNMNTPADSAPAGSSSGSSSSSSSSSSLALQRLPAAKGPLEAFYSFWYRGRSDSWRLLRSLATRLDGR</sequence>
<feature type="domain" description="Protein kinase" evidence="3">
    <location>
        <begin position="88"/>
        <end position="360"/>
    </location>
</feature>
<protein>
    <recommendedName>
        <fullName evidence="3">Protein kinase domain-containing protein</fullName>
    </recommendedName>
</protein>
<evidence type="ECO:0000256" key="2">
    <source>
        <dbReference type="SAM" id="MobiDB-lite"/>
    </source>
</evidence>
<feature type="compositionally biased region" description="Low complexity" evidence="2">
    <location>
        <begin position="45"/>
        <end position="56"/>
    </location>
</feature>
<feature type="region of interest" description="Disordered" evidence="2">
    <location>
        <begin position="28"/>
        <end position="56"/>
    </location>
</feature>
<feature type="compositionally biased region" description="Low complexity" evidence="2">
    <location>
        <begin position="305"/>
        <end position="316"/>
    </location>
</feature>
<organism evidence="4 5">
    <name type="scientific">Tetradesmus obliquus</name>
    <name type="common">Green alga</name>
    <name type="synonym">Acutodesmus obliquus</name>
    <dbReference type="NCBI Taxonomy" id="3088"/>
    <lineage>
        <taxon>Eukaryota</taxon>
        <taxon>Viridiplantae</taxon>
        <taxon>Chlorophyta</taxon>
        <taxon>core chlorophytes</taxon>
        <taxon>Chlorophyceae</taxon>
        <taxon>CS clade</taxon>
        <taxon>Sphaeropleales</taxon>
        <taxon>Scenedesmaceae</taxon>
        <taxon>Tetradesmus</taxon>
    </lineage>
</organism>
<feature type="compositionally biased region" description="Polar residues" evidence="2">
    <location>
        <begin position="290"/>
        <end position="299"/>
    </location>
</feature>
<proteinExistence type="predicted"/>
<feature type="binding site" evidence="1">
    <location>
        <position position="117"/>
    </location>
    <ligand>
        <name>ATP</name>
        <dbReference type="ChEBI" id="CHEBI:30616"/>
    </ligand>
</feature>
<dbReference type="InterPro" id="IPR000719">
    <property type="entry name" value="Prot_kinase_dom"/>
</dbReference>
<accession>A0A383VMQ4</accession>
<evidence type="ECO:0000313" key="5">
    <source>
        <dbReference type="Proteomes" id="UP000256970"/>
    </source>
</evidence>
<dbReference type="Proteomes" id="UP000256970">
    <property type="component" value="Unassembled WGS sequence"/>
</dbReference>
<dbReference type="GO" id="GO:0004672">
    <property type="term" value="F:protein kinase activity"/>
    <property type="evidence" value="ECO:0007669"/>
    <property type="project" value="InterPro"/>
</dbReference>
<dbReference type="GO" id="GO:0005524">
    <property type="term" value="F:ATP binding"/>
    <property type="evidence" value="ECO:0007669"/>
    <property type="project" value="UniProtKB-UniRule"/>
</dbReference>
<dbReference type="PROSITE" id="PS50011">
    <property type="entry name" value="PROTEIN_KINASE_DOM"/>
    <property type="match status" value="1"/>
</dbReference>